<dbReference type="InterPro" id="IPR025996">
    <property type="entry name" value="MT1864/Rv1816-like_C"/>
</dbReference>
<protein>
    <recommendedName>
        <fullName evidence="3">HTH-type transcriptional regulator MT1864/Rv1816-like C-terminal domain-containing protein</fullName>
    </recommendedName>
</protein>
<sequence>MAVLVDAMRDAMGAGLLRAGDPEAVAWLLHAAAHGAVSLEISGHLTGDDALRCFRELTSAAFAASTPSGRPGPT</sequence>
<keyword evidence="5" id="KW-1185">Reference proteome</keyword>
<keyword evidence="1" id="KW-0805">Transcription regulation</keyword>
<evidence type="ECO:0000256" key="2">
    <source>
        <dbReference type="ARBA" id="ARBA00023163"/>
    </source>
</evidence>
<reference evidence="5" key="1">
    <citation type="submission" date="2015-11" db="EMBL/GenBank/DDBJ databases">
        <authorList>
            <person name="Varghese N."/>
        </authorList>
    </citation>
    <scope>NUCLEOTIDE SEQUENCE [LARGE SCALE GENOMIC DNA]</scope>
    <source>
        <strain evidence="5">DSM 45899</strain>
    </source>
</reference>
<dbReference type="SUPFAM" id="SSF48498">
    <property type="entry name" value="Tetracyclin repressor-like, C-terminal domain"/>
    <property type="match status" value="1"/>
</dbReference>
<dbReference type="AlphaFoldDB" id="A0A0S4QQB8"/>
<keyword evidence="2" id="KW-0804">Transcription</keyword>
<dbReference type="InterPro" id="IPR036271">
    <property type="entry name" value="Tet_transcr_reg_TetR-rel_C_sf"/>
</dbReference>
<evidence type="ECO:0000259" key="3">
    <source>
        <dbReference type="Pfam" id="PF13305"/>
    </source>
</evidence>
<dbReference type="Pfam" id="PF13305">
    <property type="entry name" value="TetR_C_33"/>
    <property type="match status" value="1"/>
</dbReference>
<evidence type="ECO:0000256" key="1">
    <source>
        <dbReference type="ARBA" id="ARBA00023015"/>
    </source>
</evidence>
<evidence type="ECO:0000313" key="5">
    <source>
        <dbReference type="Proteomes" id="UP000198802"/>
    </source>
</evidence>
<feature type="domain" description="HTH-type transcriptional regulator MT1864/Rv1816-like C-terminal" evidence="3">
    <location>
        <begin position="1"/>
        <end position="58"/>
    </location>
</feature>
<dbReference type="EMBL" id="FAOZ01000015">
    <property type="protein sequence ID" value="CUU57899.1"/>
    <property type="molecule type" value="Genomic_DNA"/>
</dbReference>
<proteinExistence type="predicted"/>
<organism evidence="4 5">
    <name type="scientific">Parafrankia irregularis</name>
    <dbReference type="NCBI Taxonomy" id="795642"/>
    <lineage>
        <taxon>Bacteria</taxon>
        <taxon>Bacillati</taxon>
        <taxon>Actinomycetota</taxon>
        <taxon>Actinomycetes</taxon>
        <taxon>Frankiales</taxon>
        <taxon>Frankiaceae</taxon>
        <taxon>Parafrankia</taxon>
    </lineage>
</organism>
<gene>
    <name evidence="4" type="ORF">Ga0074812_115101</name>
</gene>
<dbReference type="Proteomes" id="UP000198802">
    <property type="component" value="Unassembled WGS sequence"/>
</dbReference>
<name>A0A0S4QQB8_9ACTN</name>
<evidence type="ECO:0000313" key="4">
    <source>
        <dbReference type="EMBL" id="CUU57899.1"/>
    </source>
</evidence>
<dbReference type="Gene3D" id="1.10.357.10">
    <property type="entry name" value="Tetracycline Repressor, domain 2"/>
    <property type="match status" value="1"/>
</dbReference>
<accession>A0A0S4QQB8</accession>